<comment type="caution">
    <text evidence="1">The sequence shown here is derived from an EMBL/GenBank/DDBJ whole genome shotgun (WGS) entry which is preliminary data.</text>
</comment>
<organism evidence="1">
    <name type="scientific">marine sediment metagenome</name>
    <dbReference type="NCBI Taxonomy" id="412755"/>
    <lineage>
        <taxon>unclassified sequences</taxon>
        <taxon>metagenomes</taxon>
        <taxon>ecological metagenomes</taxon>
    </lineage>
</organism>
<accession>A0A0F8XGH0</accession>
<dbReference type="EMBL" id="LAZR01070411">
    <property type="protein sequence ID" value="KKK41284.1"/>
    <property type="molecule type" value="Genomic_DNA"/>
</dbReference>
<sequence length="52" mass="5550">MQITFVIRTEVPDSNAAKGIVASIVARLTTIPDLKFQATLNETLETAVAPPP</sequence>
<gene>
    <name evidence="1" type="ORF">LCGC14_2747110</name>
</gene>
<dbReference type="AlphaFoldDB" id="A0A0F8XGH0"/>
<protein>
    <submittedName>
        <fullName evidence="1">Uncharacterized protein</fullName>
    </submittedName>
</protein>
<evidence type="ECO:0000313" key="1">
    <source>
        <dbReference type="EMBL" id="KKK41284.1"/>
    </source>
</evidence>
<name>A0A0F8XGH0_9ZZZZ</name>
<proteinExistence type="predicted"/>
<reference evidence="1" key="1">
    <citation type="journal article" date="2015" name="Nature">
        <title>Complex archaea that bridge the gap between prokaryotes and eukaryotes.</title>
        <authorList>
            <person name="Spang A."/>
            <person name="Saw J.H."/>
            <person name="Jorgensen S.L."/>
            <person name="Zaremba-Niedzwiedzka K."/>
            <person name="Martijn J."/>
            <person name="Lind A.E."/>
            <person name="van Eijk R."/>
            <person name="Schleper C."/>
            <person name="Guy L."/>
            <person name="Ettema T.J."/>
        </authorList>
    </citation>
    <scope>NUCLEOTIDE SEQUENCE</scope>
</reference>